<keyword evidence="1" id="KW-0472">Membrane</keyword>
<feature type="domain" description="Dynamin N-terminal" evidence="2">
    <location>
        <begin position="40"/>
        <end position="204"/>
    </location>
</feature>
<keyword evidence="1" id="KW-0812">Transmembrane</keyword>
<organism evidence="3 4">
    <name type="scientific">Janibacter cremeus</name>
    <dbReference type="NCBI Taxonomy" id="1285192"/>
    <lineage>
        <taxon>Bacteria</taxon>
        <taxon>Bacillati</taxon>
        <taxon>Actinomycetota</taxon>
        <taxon>Actinomycetes</taxon>
        <taxon>Micrococcales</taxon>
        <taxon>Intrasporangiaceae</taxon>
        <taxon>Janibacter</taxon>
    </lineage>
</organism>
<dbReference type="RefSeq" id="WP_185990270.1">
    <property type="nucleotide sequence ID" value="NZ_JACCAE010000001.1"/>
</dbReference>
<protein>
    <recommendedName>
        <fullName evidence="2">Dynamin N-terminal domain-containing protein</fullName>
    </recommendedName>
</protein>
<evidence type="ECO:0000259" key="2">
    <source>
        <dbReference type="Pfam" id="PF00350"/>
    </source>
</evidence>
<accession>A0A852VJM9</accession>
<sequence>MEPGSMIERASELVAAVDREDLQRRLAAARERYDDPTTRVLVVGEFKQGKSALVNALVNAPVCQVGDDVATAVPTVVSWAQSPTATLVEGDEQLDDEGEAPLRTTRREVPLERFDQEIRLATGTERRQRLLHAEAGLPREILSGGLTIIDTPGVGGLRTSHAAATVAALPSADAVLFVSDASAELSAAELKFLHDVVDACPHVTCVMSKTDIAPEWRRLADINRGHLRDAGIDATVVPVSSVLRDAAMRSKDVALNEESGFPELVRVLRQGILAQSRDLARQTLTQDVRLVSRHLRLAVESELDALQNPEELPARIADLERAKAQADALRNRGSRWQVTLGDGMADLMSDLEHDLRDRLRGVVHDAEDSIDTGDPGKEWEAFSQWLEEQVGDALTETFRWTEDNTRWITTQVAQHFADDAAQSVPRMAVGSTSGLTDRARPLVDIDPGVLNVGQKVLIGMRGSYGGVLMFGLLTGLAGFALVNPISISAGLLLGTKAYSDDRANRLKRRQNEAKVAVRRYIDDVTFQVTKQLKDRLRLVHRTLRDHFTEVAGDLQRSSADALRQANTAAKASDAERAERIRFLKKHRGRVVELEEALGTARPQAQRAVAS</sequence>
<dbReference type="Proteomes" id="UP000554054">
    <property type="component" value="Unassembled WGS sequence"/>
</dbReference>
<dbReference type="PANTHER" id="PTHR43681:SF1">
    <property type="entry name" value="SARCALUMENIN"/>
    <property type="match status" value="1"/>
</dbReference>
<keyword evidence="1" id="KW-1133">Transmembrane helix</keyword>
<feature type="transmembrane region" description="Helical" evidence="1">
    <location>
        <begin position="467"/>
        <end position="493"/>
    </location>
</feature>
<reference evidence="3 4" key="1">
    <citation type="submission" date="2020-07" db="EMBL/GenBank/DDBJ databases">
        <title>Sequencing the genomes of 1000 actinobacteria strains.</title>
        <authorList>
            <person name="Klenk H.-P."/>
        </authorList>
    </citation>
    <scope>NUCLEOTIDE SEQUENCE [LARGE SCALE GENOMIC DNA]</scope>
    <source>
        <strain evidence="3 4">DSM 26154</strain>
    </source>
</reference>
<dbReference type="PANTHER" id="PTHR43681">
    <property type="entry name" value="TRANSMEMBRANE GTPASE FZO"/>
    <property type="match status" value="1"/>
</dbReference>
<proteinExistence type="predicted"/>
<name>A0A852VJM9_9MICO</name>
<dbReference type="Gene3D" id="3.40.50.300">
    <property type="entry name" value="P-loop containing nucleotide triphosphate hydrolases"/>
    <property type="match status" value="1"/>
</dbReference>
<dbReference type="EMBL" id="JACCAE010000001">
    <property type="protein sequence ID" value="NYF97317.1"/>
    <property type="molecule type" value="Genomic_DNA"/>
</dbReference>
<keyword evidence="4" id="KW-1185">Reference proteome</keyword>
<gene>
    <name evidence="3" type="ORF">BJY20_000709</name>
</gene>
<comment type="caution">
    <text evidence="3">The sequence shown here is derived from an EMBL/GenBank/DDBJ whole genome shotgun (WGS) entry which is preliminary data.</text>
</comment>
<dbReference type="InterPro" id="IPR027417">
    <property type="entry name" value="P-loop_NTPase"/>
</dbReference>
<evidence type="ECO:0000313" key="3">
    <source>
        <dbReference type="EMBL" id="NYF97317.1"/>
    </source>
</evidence>
<dbReference type="AlphaFoldDB" id="A0A852VJM9"/>
<dbReference type="Pfam" id="PF00350">
    <property type="entry name" value="Dynamin_N"/>
    <property type="match status" value="1"/>
</dbReference>
<dbReference type="InterPro" id="IPR045063">
    <property type="entry name" value="Dynamin_N"/>
</dbReference>
<dbReference type="InterPro" id="IPR051943">
    <property type="entry name" value="TRAFAC_Dynamin-like_GTPase"/>
</dbReference>
<dbReference type="SUPFAM" id="SSF52540">
    <property type="entry name" value="P-loop containing nucleoside triphosphate hydrolases"/>
    <property type="match status" value="1"/>
</dbReference>
<evidence type="ECO:0000256" key="1">
    <source>
        <dbReference type="SAM" id="Phobius"/>
    </source>
</evidence>
<evidence type="ECO:0000313" key="4">
    <source>
        <dbReference type="Proteomes" id="UP000554054"/>
    </source>
</evidence>